<dbReference type="VEuPathDB" id="FungiDB:TSTA_023400"/>
<dbReference type="InterPro" id="IPR012337">
    <property type="entry name" value="RNaseH-like_sf"/>
</dbReference>
<name>B8M605_TALSN</name>
<proteinExistence type="predicted"/>
<dbReference type="STRING" id="441959.B8M605"/>
<organism evidence="2 3">
    <name type="scientific">Talaromyces stipitatus (strain ATCC 10500 / CBS 375.48 / QM 6759 / NRRL 1006)</name>
    <name type="common">Penicillium stipitatum</name>
    <dbReference type="NCBI Taxonomy" id="441959"/>
    <lineage>
        <taxon>Eukaryota</taxon>
        <taxon>Fungi</taxon>
        <taxon>Dikarya</taxon>
        <taxon>Ascomycota</taxon>
        <taxon>Pezizomycotina</taxon>
        <taxon>Eurotiomycetes</taxon>
        <taxon>Eurotiomycetidae</taxon>
        <taxon>Eurotiales</taxon>
        <taxon>Trichocomaceae</taxon>
        <taxon>Talaromyces</taxon>
        <taxon>Talaromyces sect. Talaromyces</taxon>
    </lineage>
</organism>
<dbReference type="InterPro" id="IPR036397">
    <property type="entry name" value="RNaseH_sf"/>
</dbReference>
<reference evidence="3" key="1">
    <citation type="journal article" date="2015" name="Genome Announc.">
        <title>Genome sequence of the AIDS-associated pathogen Penicillium marneffei (ATCC18224) and its near taxonomic relative Talaromyces stipitatus (ATCC10500).</title>
        <authorList>
            <person name="Nierman W.C."/>
            <person name="Fedorova-Abrams N.D."/>
            <person name="Andrianopoulos A."/>
        </authorList>
    </citation>
    <scope>NUCLEOTIDE SEQUENCE [LARGE SCALE GENOMIC DNA]</scope>
    <source>
        <strain evidence="3">ATCC 10500 / CBS 375.48 / QM 6759 / NRRL 1006</strain>
    </source>
</reference>
<dbReference type="PhylomeDB" id="B8M605"/>
<sequence length="153" mass="17345">MVQQRIILGSIAEKWDELRSQGVQVTIHWIPAHQGIEGNERADIAAKEATGWRLVQNNRGRQVPLDMNSTAPRLVGLQQPLLALKRDLKTLAYKQPLSSILTQMRTGNISLRHFLYKRKIPGIDNGECQCQRGAQTVTHILLSCPRFKEERNA</sequence>
<protein>
    <recommendedName>
        <fullName evidence="1">RNase H type-1 domain-containing protein</fullName>
    </recommendedName>
</protein>
<dbReference type="GO" id="GO:0003676">
    <property type="term" value="F:nucleic acid binding"/>
    <property type="evidence" value="ECO:0007669"/>
    <property type="project" value="InterPro"/>
</dbReference>
<feature type="domain" description="RNase H type-1" evidence="1">
    <location>
        <begin position="1"/>
        <end position="51"/>
    </location>
</feature>
<dbReference type="Pfam" id="PF00075">
    <property type="entry name" value="RNase_H"/>
    <property type="match status" value="1"/>
</dbReference>
<dbReference type="PROSITE" id="PS50879">
    <property type="entry name" value="RNASE_H_1"/>
    <property type="match status" value="1"/>
</dbReference>
<dbReference type="eggNOG" id="KOG1075">
    <property type="taxonomic scope" value="Eukaryota"/>
</dbReference>
<keyword evidence="3" id="KW-1185">Reference proteome</keyword>
<dbReference type="GeneID" id="8109521"/>
<dbReference type="RefSeq" id="XP_002479439.1">
    <property type="nucleotide sequence ID" value="XM_002479394.1"/>
</dbReference>
<gene>
    <name evidence="2" type="ORF">TSTA_023400</name>
</gene>
<accession>B8M605</accession>
<dbReference type="EMBL" id="EQ962654">
    <property type="protein sequence ID" value="EED19005.1"/>
    <property type="molecule type" value="Genomic_DNA"/>
</dbReference>
<dbReference type="OrthoDB" id="4509585at2759"/>
<evidence type="ECO:0000313" key="2">
    <source>
        <dbReference type="EMBL" id="EED19005.1"/>
    </source>
</evidence>
<dbReference type="AlphaFoldDB" id="B8M605"/>
<dbReference type="InParanoid" id="B8M605"/>
<dbReference type="InterPro" id="IPR002156">
    <property type="entry name" value="RNaseH_domain"/>
</dbReference>
<evidence type="ECO:0000259" key="1">
    <source>
        <dbReference type="PROSITE" id="PS50879"/>
    </source>
</evidence>
<dbReference type="Gene3D" id="3.30.420.10">
    <property type="entry name" value="Ribonuclease H-like superfamily/Ribonuclease H"/>
    <property type="match status" value="1"/>
</dbReference>
<dbReference type="Proteomes" id="UP000001745">
    <property type="component" value="Unassembled WGS sequence"/>
</dbReference>
<dbReference type="SUPFAM" id="SSF53098">
    <property type="entry name" value="Ribonuclease H-like"/>
    <property type="match status" value="1"/>
</dbReference>
<dbReference type="HOGENOM" id="CLU_000680_30_5_1"/>
<evidence type="ECO:0000313" key="3">
    <source>
        <dbReference type="Proteomes" id="UP000001745"/>
    </source>
</evidence>
<dbReference type="GO" id="GO:0004523">
    <property type="term" value="F:RNA-DNA hybrid ribonuclease activity"/>
    <property type="evidence" value="ECO:0007669"/>
    <property type="project" value="InterPro"/>
</dbReference>
<dbReference type="OMA" id="GHDNIAG"/>